<keyword evidence="7" id="KW-0574">Periplasm</keyword>
<evidence type="ECO:0000256" key="6">
    <source>
        <dbReference type="ARBA" id="ARBA00022729"/>
    </source>
</evidence>
<evidence type="ECO:0000256" key="5">
    <source>
        <dbReference type="ARBA" id="ARBA00022723"/>
    </source>
</evidence>
<keyword evidence="6 14" id="KW-0732">Signal</keyword>
<dbReference type="EMBL" id="JBHTJN010000004">
    <property type="protein sequence ID" value="MFD0965647.1"/>
    <property type="molecule type" value="Genomic_DNA"/>
</dbReference>
<dbReference type="Proteomes" id="UP001596996">
    <property type="component" value="Unassembled WGS sequence"/>
</dbReference>
<comment type="subcellular location">
    <subcellularLocation>
        <location evidence="1">Periplasm</location>
    </subcellularLocation>
</comment>
<dbReference type="Pfam" id="PF01297">
    <property type="entry name" value="ZnuA"/>
    <property type="match status" value="1"/>
</dbReference>
<reference evidence="16" key="1">
    <citation type="journal article" date="2019" name="Int. J. Syst. Evol. Microbiol.">
        <title>The Global Catalogue of Microorganisms (GCM) 10K type strain sequencing project: providing services to taxonomists for standard genome sequencing and annotation.</title>
        <authorList>
            <consortium name="The Broad Institute Genomics Platform"/>
            <consortium name="The Broad Institute Genome Sequencing Center for Infectious Disease"/>
            <person name="Wu L."/>
            <person name="Ma J."/>
        </authorList>
    </citation>
    <scope>NUCLEOTIDE SEQUENCE [LARGE SCALE GENOMIC DNA]</scope>
    <source>
        <strain evidence="16">CCUG 61707</strain>
    </source>
</reference>
<dbReference type="InterPro" id="IPR035520">
    <property type="entry name" value="ZnuA"/>
</dbReference>
<organism evidence="15 16">
    <name type="scientific">Seminibacterium arietis</name>
    <dbReference type="NCBI Taxonomy" id="1173502"/>
    <lineage>
        <taxon>Bacteria</taxon>
        <taxon>Pseudomonadati</taxon>
        <taxon>Pseudomonadota</taxon>
        <taxon>Gammaproteobacteria</taxon>
        <taxon>Pasteurellales</taxon>
        <taxon>Pasteurellaceae</taxon>
        <taxon>Seminibacterium</taxon>
    </lineage>
</organism>
<sequence length="371" mass="42007">MNLTKTFAKSIVATAVMSVSMAASAAVLTSIKPLGFIASSIADGVTSTDVLVPKGASPHDYSLKPSDVQKIKSAELILWIGEDVDMFLDTSVLRDVDRKKVITITEMSEISDDMLHKGEHHHHHDGDDDDHDHAHKHDHDDEHDHDHAHKHDHDDDHDHDHAHKHNHDDDHDHDHAHKHDHDDDHADKHDHGHEHHNHQGLSTNWHVWYSPDIAGLVAKKVAVRLSEIYPEKKTLIEKNLAEFNRTLDDVDDKIEKQLKPVEKKGFYVFHDAYTYFNEEYDLNQVGYFTINPLVAPGAKTLAKIKHEIKEHKVQCLFAEPQFTPKVIEGLKKATGVKVGTLDPMGDAVKLGKNSYANFLQYTADSYLKCLK</sequence>
<comment type="caution">
    <text evidence="15">The sequence shown here is derived from an EMBL/GenBank/DDBJ whole genome shotgun (WGS) entry which is preliminary data.</text>
</comment>
<dbReference type="PANTHER" id="PTHR42953:SF3">
    <property type="entry name" value="HIGH-AFFINITY ZINC UPTAKE SYSTEM PROTEIN ZNUA"/>
    <property type="match status" value="1"/>
</dbReference>
<evidence type="ECO:0000256" key="7">
    <source>
        <dbReference type="ARBA" id="ARBA00022764"/>
    </source>
</evidence>
<evidence type="ECO:0000313" key="15">
    <source>
        <dbReference type="EMBL" id="MFD0965647.1"/>
    </source>
</evidence>
<proteinExistence type="inferred from homology"/>
<accession>A0ABW3I899</accession>
<dbReference type="SUPFAM" id="SSF53807">
    <property type="entry name" value="Helical backbone' metal receptor"/>
    <property type="match status" value="1"/>
</dbReference>
<gene>
    <name evidence="15" type="primary">znuA</name>
    <name evidence="15" type="ORF">ACFQ02_02060</name>
</gene>
<dbReference type="Gene3D" id="3.40.50.1980">
    <property type="entry name" value="Nitrogenase molybdenum iron protein domain"/>
    <property type="match status" value="3"/>
</dbReference>
<comment type="similarity">
    <text evidence="2">Belongs to the bacterial solute-binding protein 9 family.</text>
</comment>
<keyword evidence="11" id="KW-1015">Disulfide bond</keyword>
<keyword evidence="9" id="KW-0864">Zinc transport</keyword>
<feature type="compositionally biased region" description="Basic and acidic residues" evidence="13">
    <location>
        <begin position="131"/>
        <end position="193"/>
    </location>
</feature>
<dbReference type="InterPro" id="IPR006127">
    <property type="entry name" value="ZnuA-like"/>
</dbReference>
<evidence type="ECO:0000256" key="14">
    <source>
        <dbReference type="SAM" id="SignalP"/>
    </source>
</evidence>
<keyword evidence="16" id="KW-1185">Reference proteome</keyword>
<evidence type="ECO:0000256" key="3">
    <source>
        <dbReference type="ARBA" id="ARBA00015915"/>
    </source>
</evidence>
<evidence type="ECO:0000256" key="4">
    <source>
        <dbReference type="ARBA" id="ARBA00022448"/>
    </source>
</evidence>
<keyword evidence="4" id="KW-0813">Transport</keyword>
<evidence type="ECO:0000256" key="9">
    <source>
        <dbReference type="ARBA" id="ARBA00022906"/>
    </source>
</evidence>
<evidence type="ECO:0000256" key="1">
    <source>
        <dbReference type="ARBA" id="ARBA00004418"/>
    </source>
</evidence>
<evidence type="ECO:0000313" key="16">
    <source>
        <dbReference type="Proteomes" id="UP001596996"/>
    </source>
</evidence>
<dbReference type="PANTHER" id="PTHR42953">
    <property type="entry name" value="HIGH-AFFINITY ZINC UPTAKE SYSTEM PROTEIN ZNUA-RELATED"/>
    <property type="match status" value="1"/>
</dbReference>
<dbReference type="CDD" id="cd01019">
    <property type="entry name" value="ZnuA"/>
    <property type="match status" value="1"/>
</dbReference>
<evidence type="ECO:0000256" key="8">
    <source>
        <dbReference type="ARBA" id="ARBA00022833"/>
    </source>
</evidence>
<feature type="signal peptide" evidence="14">
    <location>
        <begin position="1"/>
        <end position="25"/>
    </location>
</feature>
<evidence type="ECO:0000256" key="10">
    <source>
        <dbReference type="ARBA" id="ARBA00023065"/>
    </source>
</evidence>
<feature type="region of interest" description="Disordered" evidence="13">
    <location>
        <begin position="117"/>
        <end position="199"/>
    </location>
</feature>
<keyword evidence="8" id="KW-0862">Zinc</keyword>
<name>A0ABW3I899_9PAST</name>
<dbReference type="InterPro" id="IPR050492">
    <property type="entry name" value="Bact_metal-bind_prot9"/>
</dbReference>
<evidence type="ECO:0000256" key="2">
    <source>
        <dbReference type="ARBA" id="ARBA00011028"/>
    </source>
</evidence>
<keyword evidence="5" id="KW-0479">Metal-binding</keyword>
<evidence type="ECO:0000256" key="13">
    <source>
        <dbReference type="SAM" id="MobiDB-lite"/>
    </source>
</evidence>
<dbReference type="NCBIfam" id="NF007091">
    <property type="entry name" value="PRK09545.1"/>
    <property type="match status" value="1"/>
</dbReference>
<comment type="function">
    <text evidence="12">Part of the ATP-binding cassette (ABC) transport system ZnuABC involved in zinc import. Binds zinc with high affinity and specificity and delivers it to the membrane permease for translocation into the cytoplasm.</text>
</comment>
<keyword evidence="10" id="KW-0406">Ion transport</keyword>
<dbReference type="RefSeq" id="WP_380818643.1">
    <property type="nucleotide sequence ID" value="NZ_JBHTJN010000004.1"/>
</dbReference>
<evidence type="ECO:0000256" key="11">
    <source>
        <dbReference type="ARBA" id="ARBA00023157"/>
    </source>
</evidence>
<evidence type="ECO:0000256" key="12">
    <source>
        <dbReference type="ARBA" id="ARBA00045516"/>
    </source>
</evidence>
<feature type="chain" id="PRO_5047344106" description="High-affinity zinc uptake system protein ZnuA" evidence="14">
    <location>
        <begin position="26"/>
        <end position="371"/>
    </location>
</feature>
<protein>
    <recommendedName>
        <fullName evidence="3">High-affinity zinc uptake system protein ZnuA</fullName>
    </recommendedName>
</protein>